<keyword evidence="13 22" id="KW-0067">ATP-binding</keyword>
<dbReference type="GO" id="GO:2001295">
    <property type="term" value="P:malonyl-CoA biosynthetic process"/>
    <property type="evidence" value="ECO:0007669"/>
    <property type="project" value="UniProtKB-UniPathway"/>
</dbReference>
<dbReference type="InterPro" id="IPR034733">
    <property type="entry name" value="AcCoA_carboxyl_beta"/>
</dbReference>
<dbReference type="PROSITE" id="PS50979">
    <property type="entry name" value="BC"/>
    <property type="match status" value="1"/>
</dbReference>
<evidence type="ECO:0000256" key="16">
    <source>
        <dbReference type="ARBA" id="ARBA00023160"/>
    </source>
</evidence>
<keyword evidence="9" id="KW-0436">Ligase</keyword>
<feature type="domain" description="Lipoyl-binding" evidence="23">
    <location>
        <begin position="759"/>
        <end position="833"/>
    </location>
</feature>
<dbReference type="SUPFAM" id="SSF51230">
    <property type="entry name" value="Single hybrid motif"/>
    <property type="match status" value="1"/>
</dbReference>
<comment type="subcellular location">
    <subcellularLocation>
        <location evidence="2">Cytoplasm</location>
        <location evidence="2">Cytosol</location>
    </subcellularLocation>
</comment>
<evidence type="ECO:0000256" key="15">
    <source>
        <dbReference type="ARBA" id="ARBA00023098"/>
    </source>
</evidence>
<dbReference type="PROSITE" id="PS50975">
    <property type="entry name" value="ATP_GRASP"/>
    <property type="match status" value="1"/>
</dbReference>
<dbReference type="GO" id="GO:0003989">
    <property type="term" value="F:acetyl-CoA carboxylase activity"/>
    <property type="evidence" value="ECO:0007669"/>
    <property type="project" value="UniProtKB-EC"/>
</dbReference>
<evidence type="ECO:0000256" key="1">
    <source>
        <dbReference type="ARBA" id="ARBA00001953"/>
    </source>
</evidence>
<evidence type="ECO:0000259" key="27">
    <source>
        <dbReference type="PROSITE" id="PS50989"/>
    </source>
</evidence>
<dbReference type="PANTHER" id="PTHR45728:SF3">
    <property type="entry name" value="ACETYL-COA CARBOXYLASE"/>
    <property type="match status" value="1"/>
</dbReference>
<evidence type="ECO:0000259" key="26">
    <source>
        <dbReference type="PROSITE" id="PS50980"/>
    </source>
</evidence>
<gene>
    <name evidence="28" type="primary">ACC2</name>
</gene>
<evidence type="ECO:0000256" key="4">
    <source>
        <dbReference type="ARBA" id="ARBA00011738"/>
    </source>
</evidence>
<evidence type="ECO:0000256" key="22">
    <source>
        <dbReference type="PROSITE-ProRule" id="PRU00409"/>
    </source>
</evidence>
<dbReference type="InterPro" id="IPR011763">
    <property type="entry name" value="COA_CT_C"/>
</dbReference>
<evidence type="ECO:0000259" key="25">
    <source>
        <dbReference type="PROSITE" id="PS50979"/>
    </source>
</evidence>
<feature type="domain" description="CoA carboxyltransferase N-terminal" evidence="26">
    <location>
        <begin position="1566"/>
        <end position="1904"/>
    </location>
</feature>
<feature type="domain" description="CoA carboxyltransferase C-terminal" evidence="27">
    <location>
        <begin position="1908"/>
        <end position="2224"/>
    </location>
</feature>
<keyword evidence="14" id="KW-0460">Magnesium</keyword>
<dbReference type="InterPro" id="IPR013815">
    <property type="entry name" value="ATP_grasp_subdomain_1"/>
</dbReference>
<dbReference type="Pfam" id="PF00289">
    <property type="entry name" value="Biotin_carb_N"/>
    <property type="match status" value="1"/>
</dbReference>
<keyword evidence="7" id="KW-0021">Allosteric enzyme</keyword>
<dbReference type="InterPro" id="IPR005479">
    <property type="entry name" value="CPAse_ATP-bd"/>
</dbReference>
<dbReference type="InterPro" id="IPR011053">
    <property type="entry name" value="Single_hybrid_motif"/>
</dbReference>
<dbReference type="InterPro" id="IPR029045">
    <property type="entry name" value="ClpP/crotonase-like_dom_sf"/>
</dbReference>
<feature type="domain" description="Biotin carboxylation" evidence="25">
    <location>
        <begin position="125"/>
        <end position="632"/>
    </location>
</feature>
<evidence type="ECO:0000256" key="14">
    <source>
        <dbReference type="ARBA" id="ARBA00022842"/>
    </source>
</evidence>
<dbReference type="InterPro" id="IPR011054">
    <property type="entry name" value="Rudment_hybrid_motif"/>
</dbReference>
<dbReference type="InterPro" id="IPR013537">
    <property type="entry name" value="AcCoA_COase_cen"/>
</dbReference>
<sequence>MLSSAAAPPFFRLLAFSAPKQSVLLENRRTKAKRKNVAPPFDAWLRLRNDRFAEMVPRELRLMAYRADPAVESACDLDVSEAQKKQMMAVVGEGNGDLNGVVPIRHPDTISEVDEFCYALGGKKPIHSILIANIGLAAVKFIRSIRSWAYQSFGTEKAIFLVAMATPEDLRINSEHIRMADQFVEVPGGTNNNNYANVQLILEMAERTHVDAVWPGWGHASENPDLPDALNAKGIVFLGPSSTSMRAWGDKIGSSVIAQAAEGTSLPWSGSPVKVSPDSCLFAVPDEMYRGALVYTTEEAIASCQFVGYPAMIKAFCNGDGKGFRKVHNDDEVQAFFKQVQGKVPGSPMFIMKVASRSCHLEVQLLCDQYGNVAALHSHDCSVHRRHHSIIDEGPITVAPLEKVKKMEKAARRLAKCVNYVGVATVEYLYSVDTGEYYFLELNPCLQVEHPVTEWIAEINLPAAQVAVGMGIPLWQIPEVRRFYGMEHGGGYDGWRKTSVLATPFDLDKAESIRPKGHCVGVRVTTEDPDDGFKPTCGKVQELTFKSKPNVWAYFSIKSGGEIHEFSDPQFGHVFAFGESRTLAIANMVLGLKEIHVRGEIRTNLDYIIDLLHASEYREKKIHKGLLDSRNSLRVRAERALWYRFVVGGALFKASASSAAMVSDYVGYLEKGQIPPKHISLVNSQVSLNVERSKCAIDMIRGGPGNYRLKMNGSEIEAEIHTLRDGGLLMQLDGNSHVVYAEEEAAGTRLFIDGRTCLLHDDHDPSKLIAETPCKLLRYLVSDGSHVHADLPYAEIEVMKMCMPLCCPASGVIKFKMSEGQAMQAGELIAILDLDDPSAVRKAEPFHGSFPVMGPPTATSDKVHQRFVASLKAAQMVLAGFDHNVDEVVQSLLCCLDSPELPFLQWKESFAVLATRLPKDLRNELESEFKQFEGIPSSQSVEFPAELLRSILEAHLSSCPDKDKQERLVEPLMSLVKSYEGGRESHARVILHSLFEEYLSVEQLFSDNIQADVIERLRFQYKDDLLKIVDIVLSHQGLKNKNKLVLQLMERLVYPNPAAYRDKLIRFSALGHTHYSELSLKARQLLEHAKLSELHSRVATSLSELEMFTEASHRKSAIEEQMEDLVSAPIPVEDVLVGLFDHTDHTFQRWVVETYIRRLYEPYLVKGSVKMMQHESGHIATWGFLEEHVQGKNGSSGPLIKKKSEKNWGAMIIIKSLQFLPSIIGAALQEATKAIPNGSIDPTANGNMMHIALVGSNNPLSLLQDRGDEDQAKERINKLAKILSEQELGSSLQTLGVGVVSYIIQRDEGHSPVRQSFHWSANKLYLDEEPLLCHMEPPLSIYLELDKLKRYENIQYTPSRDCQWHLYTVVDKPLPIRRMFLRTLVRQPTNEIADHGLGTETTCAQPDLSFTSRSIMRSLMGAMEELELHMHSATVKYDHAHMYIYIICEQQIDDLVHFPKKVDVTTGQEESAVEAILEELAHDIHASIGVRMHMLGVCEWEIKLWMASSGQANGAWRIVVTNVTGHTCTVHIYREIKDTGTRGVIYHSVSTSKPNSPLHGVPVNAHYQSLGVLDQKRLLARRSNTTYCYDFPLVFETALENSWVQLPGIRKPKDKALLKVTELVFADPKGDFGTPLIPINREPGLNDVGMVAWSMEMCTPEFPSGRTILIVANDVTFKAGSFGPREDAFFDAVTNLACTKKLPLIYLAANSGARLGMAEEVKSCFKVGWSDELNPESGFQYVYLTPENYAQIGSSVIAHELKLASGETRWVIETIVGKEDGLGVENLTGSGAISGAYSRAYKETFTLTYVTGRTVGIGAYLARLGMRCIQRLDQPIILTGFSALNKLLGREVYSSHMQLGGPQIMGTNGIVHLTVSNDLEGVSAILKWLSYVPPYVGGALPVLRPSDPPKRPVQYLPENSCDPRAAIAGAVDGNGKWLGGIFDKDSFVETLEGWARTVVTGRAKLGGIPVGIVAVENQTVMQVIPADPGQLDSHERVVPRAGQVWFPDSATKTAQAVMDFNREGLPLFILANWRGFSGGQRDLFEGILQAGSTIVENLRNYKQPVFVYIPMMGELRGGAWVVIDSQINSEYIEMYADRTAKGNILEPQGMIEIKFRGKELLECMGRLDQQLIDLKAKLQEAKKGSSPRGSAESLQQQIRAREKQLLPVYTQIATKFADLHDTSDRMAAKGVIRQVVDWVGSRSFFYSRLRRRIGEESLIRAVREAGGDEMSRASAKKLVKSWFLSSRTGEGREDAWMDDEAFCTWKDDPRNYEKELKELRVEKVMVQLTNIGDSEMDLEALPQGVAALLSKVEASSKEQLTEELRKVLGC</sequence>
<comment type="catalytic activity">
    <reaction evidence="20">
        <text>hydrogencarbonate + acetyl-CoA + ATP = malonyl-CoA + ADP + phosphate + H(+)</text>
        <dbReference type="Rhea" id="RHEA:11308"/>
        <dbReference type="ChEBI" id="CHEBI:15378"/>
        <dbReference type="ChEBI" id="CHEBI:17544"/>
        <dbReference type="ChEBI" id="CHEBI:30616"/>
        <dbReference type="ChEBI" id="CHEBI:43474"/>
        <dbReference type="ChEBI" id="CHEBI:57288"/>
        <dbReference type="ChEBI" id="CHEBI:57384"/>
        <dbReference type="ChEBI" id="CHEBI:456216"/>
        <dbReference type="EC" id="6.4.1.2"/>
    </reaction>
</comment>
<dbReference type="GO" id="GO:0004075">
    <property type="term" value="F:biotin carboxylase activity"/>
    <property type="evidence" value="ECO:0007669"/>
    <property type="project" value="UniProtKB-EC"/>
</dbReference>
<evidence type="ECO:0000256" key="13">
    <source>
        <dbReference type="ARBA" id="ARBA00022840"/>
    </source>
</evidence>
<dbReference type="PANTHER" id="PTHR45728">
    <property type="entry name" value="ACETYL-COA CARBOXYLASE, ISOFORM A"/>
    <property type="match status" value="1"/>
</dbReference>
<evidence type="ECO:0000256" key="6">
    <source>
        <dbReference type="ARBA" id="ARBA00022516"/>
    </source>
</evidence>
<dbReference type="InterPro" id="IPR049076">
    <property type="entry name" value="ACCA"/>
</dbReference>
<keyword evidence="12" id="KW-0276">Fatty acid metabolism</keyword>
<comment type="catalytic activity">
    <reaction evidence="21">
        <text>N(6)-biotinyl-L-lysyl-[protein] + hydrogencarbonate + ATP = N(6)-carboxybiotinyl-L-lysyl-[protein] + ADP + phosphate + H(+)</text>
        <dbReference type="Rhea" id="RHEA:13501"/>
        <dbReference type="Rhea" id="RHEA-COMP:10505"/>
        <dbReference type="Rhea" id="RHEA-COMP:10506"/>
        <dbReference type="ChEBI" id="CHEBI:15378"/>
        <dbReference type="ChEBI" id="CHEBI:17544"/>
        <dbReference type="ChEBI" id="CHEBI:30616"/>
        <dbReference type="ChEBI" id="CHEBI:43474"/>
        <dbReference type="ChEBI" id="CHEBI:83144"/>
        <dbReference type="ChEBI" id="CHEBI:83145"/>
        <dbReference type="ChEBI" id="CHEBI:456216"/>
        <dbReference type="EC" id="6.3.4.14"/>
    </reaction>
</comment>
<evidence type="ECO:0000256" key="9">
    <source>
        <dbReference type="ARBA" id="ARBA00022598"/>
    </source>
</evidence>
<dbReference type="FunFam" id="3.90.226.10:FF:000010">
    <property type="entry name" value="acetyl-CoA carboxylase isoform X2"/>
    <property type="match status" value="1"/>
</dbReference>
<keyword evidence="16" id="KW-0275">Fatty acid biosynthesis</keyword>
<dbReference type="Pfam" id="PF21385">
    <property type="entry name" value="ACCA_BT"/>
    <property type="match status" value="1"/>
</dbReference>
<dbReference type="GO" id="GO:0005829">
    <property type="term" value="C:cytosol"/>
    <property type="evidence" value="ECO:0007669"/>
    <property type="project" value="UniProtKB-SubCell"/>
</dbReference>
<dbReference type="InterPro" id="IPR049074">
    <property type="entry name" value="ACCA_BT"/>
</dbReference>
<keyword evidence="15" id="KW-0443">Lipid metabolism</keyword>
<evidence type="ECO:0000256" key="18">
    <source>
        <dbReference type="ARBA" id="ARBA00023267"/>
    </source>
</evidence>
<name>A0A286SC57_9ROSI</name>
<evidence type="ECO:0000256" key="12">
    <source>
        <dbReference type="ARBA" id="ARBA00022832"/>
    </source>
</evidence>
<dbReference type="GO" id="GO:0046872">
    <property type="term" value="F:metal ion binding"/>
    <property type="evidence" value="ECO:0007669"/>
    <property type="project" value="UniProtKB-KW"/>
</dbReference>
<proteinExistence type="evidence at transcript level"/>
<evidence type="ECO:0000256" key="2">
    <source>
        <dbReference type="ARBA" id="ARBA00004514"/>
    </source>
</evidence>
<dbReference type="InterPro" id="IPR005481">
    <property type="entry name" value="BC-like_N"/>
</dbReference>
<dbReference type="EMBL" id="KY640206">
    <property type="protein sequence ID" value="ASZ00209.1"/>
    <property type="molecule type" value="mRNA"/>
</dbReference>
<dbReference type="Gene3D" id="3.30.470.20">
    <property type="entry name" value="ATP-grasp fold, B domain"/>
    <property type="match status" value="1"/>
</dbReference>
<dbReference type="Pfam" id="PF00364">
    <property type="entry name" value="Biotin_lipoyl"/>
    <property type="match status" value="1"/>
</dbReference>
<comment type="cofactor">
    <cofactor evidence="1">
        <name>biotin</name>
        <dbReference type="ChEBI" id="CHEBI:57586"/>
    </cofactor>
</comment>
<dbReference type="PROSITE" id="PS50968">
    <property type="entry name" value="BIOTINYL_LIPOYL"/>
    <property type="match status" value="1"/>
</dbReference>
<dbReference type="Gene3D" id="2.40.50.100">
    <property type="match status" value="1"/>
</dbReference>
<dbReference type="Gene3D" id="2.40.460.10">
    <property type="entry name" value="Biotin dependent carboxylase carboxyltransferase"/>
    <property type="match status" value="1"/>
</dbReference>
<dbReference type="Gene3D" id="3.90.1770.10">
    <property type="entry name" value="PreATP-grasp domain"/>
    <property type="match status" value="1"/>
</dbReference>
<evidence type="ECO:0000256" key="3">
    <source>
        <dbReference type="ARBA" id="ARBA00004956"/>
    </source>
</evidence>
<dbReference type="SMART" id="SM00878">
    <property type="entry name" value="Biotin_carb_C"/>
    <property type="match status" value="1"/>
</dbReference>
<keyword evidence="10" id="KW-0479">Metal-binding</keyword>
<dbReference type="PROSITE" id="PS50989">
    <property type="entry name" value="COA_CT_CTER"/>
    <property type="match status" value="1"/>
</dbReference>
<dbReference type="InterPro" id="IPR011761">
    <property type="entry name" value="ATP-grasp"/>
</dbReference>
<dbReference type="Pfam" id="PF01039">
    <property type="entry name" value="Carboxyl_trans"/>
    <property type="match status" value="1"/>
</dbReference>
<accession>A0A286SC57</accession>
<evidence type="ECO:0000256" key="21">
    <source>
        <dbReference type="ARBA" id="ARBA00048600"/>
    </source>
</evidence>
<evidence type="ECO:0000256" key="5">
    <source>
        <dbReference type="ARBA" id="ARBA00022490"/>
    </source>
</evidence>
<evidence type="ECO:0000256" key="8">
    <source>
        <dbReference type="ARBA" id="ARBA00022553"/>
    </source>
</evidence>
<evidence type="ECO:0000256" key="20">
    <source>
        <dbReference type="ARBA" id="ARBA00048065"/>
    </source>
</evidence>
<evidence type="ECO:0000259" key="24">
    <source>
        <dbReference type="PROSITE" id="PS50975"/>
    </source>
</evidence>
<dbReference type="InterPro" id="IPR016185">
    <property type="entry name" value="PreATP-grasp_dom_sf"/>
</dbReference>
<dbReference type="Gene3D" id="3.40.50.20">
    <property type="match status" value="1"/>
</dbReference>
<dbReference type="CDD" id="cd06850">
    <property type="entry name" value="biotinyl_domain"/>
    <property type="match status" value="1"/>
</dbReference>
<dbReference type="InterPro" id="IPR011764">
    <property type="entry name" value="Biotin_carboxylation_dom"/>
</dbReference>
<organism evidence="28">
    <name type="scientific">Monsonia emarginata</name>
    <dbReference type="NCBI Taxonomy" id="28966"/>
    <lineage>
        <taxon>Eukaryota</taxon>
        <taxon>Viridiplantae</taxon>
        <taxon>Streptophyta</taxon>
        <taxon>Embryophyta</taxon>
        <taxon>Tracheophyta</taxon>
        <taxon>Spermatophyta</taxon>
        <taxon>Magnoliopsida</taxon>
        <taxon>eudicotyledons</taxon>
        <taxon>Gunneridae</taxon>
        <taxon>Pentapetalae</taxon>
        <taxon>rosids</taxon>
        <taxon>malvids</taxon>
        <taxon>Geraniales</taxon>
        <taxon>Geraniaceae</taxon>
        <taxon>Monsonia</taxon>
    </lineage>
</organism>
<dbReference type="Pfam" id="PF02786">
    <property type="entry name" value="CPSase_L_D2"/>
    <property type="match status" value="1"/>
</dbReference>
<dbReference type="InterPro" id="IPR000089">
    <property type="entry name" value="Biotin_lipoyl"/>
</dbReference>
<dbReference type="GO" id="GO:0005524">
    <property type="term" value="F:ATP binding"/>
    <property type="evidence" value="ECO:0007669"/>
    <property type="project" value="UniProtKB-UniRule"/>
</dbReference>
<dbReference type="SUPFAM" id="SSF52440">
    <property type="entry name" value="PreATP-grasp domain"/>
    <property type="match status" value="1"/>
</dbReference>
<reference evidence="28" key="1">
    <citation type="journal article" date="2017" name="Genome Biol. Evol.">
        <title>Contrasting Patterns of Nucleotide Substitution Rates Provide Insight into Dynamic Evolution of Plastid and Mitochondrial Genomes of Geranium.</title>
        <authorList>
            <person name="Park S."/>
            <person name="Ruhlman T.A."/>
            <person name="Weng M.L."/>
            <person name="Hajrah N.H."/>
            <person name="Sabir J.S.M."/>
            <person name="Jansen R.K."/>
        </authorList>
    </citation>
    <scope>NUCLEOTIDE SEQUENCE</scope>
</reference>
<evidence type="ECO:0000256" key="19">
    <source>
        <dbReference type="ARBA" id="ARBA00023268"/>
    </source>
</evidence>
<keyword evidence="11 22" id="KW-0547">Nucleotide-binding</keyword>
<dbReference type="InterPro" id="IPR005482">
    <property type="entry name" value="Biotin_COase_C"/>
</dbReference>
<dbReference type="FunFam" id="3.30.470.20:FF:000043">
    <property type="entry name" value="acetyl-CoA carboxylase 1-like"/>
    <property type="match status" value="1"/>
</dbReference>
<keyword evidence="19" id="KW-0511">Multifunctional enzyme</keyword>
<evidence type="ECO:0000256" key="7">
    <source>
        <dbReference type="ARBA" id="ARBA00022533"/>
    </source>
</evidence>
<evidence type="ECO:0000256" key="10">
    <source>
        <dbReference type="ARBA" id="ARBA00022723"/>
    </source>
</evidence>
<evidence type="ECO:0000313" key="28">
    <source>
        <dbReference type="EMBL" id="ASZ00209.1"/>
    </source>
</evidence>
<keyword evidence="18" id="KW-0092">Biotin</keyword>
<dbReference type="FunFam" id="3.30.1490.20:FF:000003">
    <property type="entry name" value="acetyl-CoA carboxylase isoform X1"/>
    <property type="match status" value="1"/>
</dbReference>
<protein>
    <submittedName>
        <fullName evidence="28">Acetyl-CoA carboxylase 2</fullName>
    </submittedName>
</protein>
<dbReference type="Gene3D" id="3.90.226.10">
    <property type="entry name" value="2-enoyl-CoA Hydratase, Chain A, domain 1"/>
    <property type="match status" value="2"/>
</dbReference>
<evidence type="ECO:0000256" key="17">
    <source>
        <dbReference type="ARBA" id="ARBA00023211"/>
    </source>
</evidence>
<feature type="domain" description="ATP-grasp" evidence="24">
    <location>
        <begin position="278"/>
        <end position="470"/>
    </location>
</feature>
<dbReference type="SUPFAM" id="SSF51246">
    <property type="entry name" value="Rudiment single hybrid motif"/>
    <property type="match status" value="1"/>
</dbReference>
<dbReference type="UniPathway" id="UPA00655">
    <property type="reaction ID" value="UER00711"/>
</dbReference>
<comment type="pathway">
    <text evidence="3">Lipid metabolism; malonyl-CoA biosynthesis; malonyl-CoA from acetyl-CoA: step 1/1.</text>
</comment>
<evidence type="ECO:0000259" key="23">
    <source>
        <dbReference type="PROSITE" id="PS50968"/>
    </source>
</evidence>
<dbReference type="GO" id="GO:0006633">
    <property type="term" value="P:fatty acid biosynthetic process"/>
    <property type="evidence" value="ECO:0007669"/>
    <property type="project" value="UniProtKB-KW"/>
</dbReference>
<dbReference type="PROSITE" id="PS50980">
    <property type="entry name" value="COA_CT_NTER"/>
    <property type="match status" value="1"/>
</dbReference>
<evidence type="ECO:0000256" key="11">
    <source>
        <dbReference type="ARBA" id="ARBA00022741"/>
    </source>
</evidence>
<keyword evidence="17" id="KW-0464">Manganese</keyword>
<comment type="subunit">
    <text evidence="4">Homodimer.</text>
</comment>
<dbReference type="FunFam" id="3.40.50.20:FF:000005">
    <property type="entry name" value="acetyl-CoA carboxylase isoform X2"/>
    <property type="match status" value="1"/>
</dbReference>
<dbReference type="Gene3D" id="3.30.1490.20">
    <property type="entry name" value="ATP-grasp fold, A domain"/>
    <property type="match status" value="1"/>
</dbReference>
<dbReference type="FunFam" id="2.40.50.100:FF:000005">
    <property type="entry name" value="Acetyl-CoA carboxylase 1"/>
    <property type="match status" value="1"/>
</dbReference>
<keyword evidence="5" id="KW-0963">Cytoplasm</keyword>
<dbReference type="SUPFAM" id="SSF56059">
    <property type="entry name" value="Glutathione synthetase ATP-binding domain-like"/>
    <property type="match status" value="1"/>
</dbReference>
<dbReference type="SUPFAM" id="SSF52096">
    <property type="entry name" value="ClpP/crotonase"/>
    <property type="match status" value="2"/>
</dbReference>
<dbReference type="Pfam" id="PF02785">
    <property type="entry name" value="Biotin_carb_C"/>
    <property type="match status" value="1"/>
</dbReference>
<keyword evidence="8" id="KW-0597">Phosphoprotein</keyword>
<dbReference type="InterPro" id="IPR011762">
    <property type="entry name" value="COA_CT_N"/>
</dbReference>
<dbReference type="Pfam" id="PF08326">
    <property type="entry name" value="ACC_central"/>
    <property type="match status" value="1"/>
</dbReference>
<keyword evidence="6" id="KW-0444">Lipid biosynthesis</keyword>